<evidence type="ECO:0000313" key="7">
    <source>
        <dbReference type="EMBL" id="TGC80945.1"/>
    </source>
</evidence>
<evidence type="ECO:0000313" key="15">
    <source>
        <dbReference type="Proteomes" id="UP000298226"/>
    </source>
</evidence>
<evidence type="ECO:0000256" key="1">
    <source>
        <dbReference type="ARBA" id="ARBA00008618"/>
    </source>
</evidence>
<dbReference type="Proteomes" id="UP000297538">
    <property type="component" value="Unassembled WGS sequence"/>
</dbReference>
<evidence type="ECO:0000313" key="3">
    <source>
        <dbReference type="EMBL" id="TGC49792.1"/>
    </source>
</evidence>
<dbReference type="Proteomes" id="UP000297846">
    <property type="component" value="Unassembled WGS sequence"/>
</dbReference>
<feature type="region of interest" description="Disordered" evidence="2">
    <location>
        <begin position="1"/>
        <end position="22"/>
    </location>
</feature>
<comment type="caution">
    <text evidence="3">The sequence shown here is derived from an EMBL/GenBank/DDBJ whole genome shotgun (WGS) entry which is preliminary data.</text>
</comment>
<dbReference type="EMBL" id="PYJZ01000069">
    <property type="protein sequence ID" value="TGC64050.1"/>
    <property type="molecule type" value="Genomic_DNA"/>
</dbReference>
<evidence type="ECO:0000313" key="12">
    <source>
        <dbReference type="Proteomes" id="UP000297728"/>
    </source>
</evidence>
<dbReference type="AlphaFoldDB" id="A0A659N8D8"/>
<dbReference type="EMBL" id="PYKH01000134">
    <property type="protein sequence ID" value="TGD01845.1"/>
    <property type="molecule type" value="Genomic_DNA"/>
</dbReference>
<evidence type="ECO:0000313" key="11">
    <source>
        <dbReference type="Proteomes" id="UP000297558"/>
    </source>
</evidence>
<dbReference type="EMBL" id="PYKG01000047">
    <property type="protein sequence ID" value="TGC88279.1"/>
    <property type="molecule type" value="Genomic_DNA"/>
</dbReference>
<evidence type="ECO:0000313" key="10">
    <source>
        <dbReference type="Proteomes" id="UP000297538"/>
    </source>
</evidence>
<dbReference type="Proteomes" id="UP000298237">
    <property type="component" value="Unassembled WGS sequence"/>
</dbReference>
<dbReference type="Gene3D" id="3.30.70.3580">
    <property type="entry name" value="Antirestriction protein"/>
    <property type="match status" value="1"/>
</dbReference>
<dbReference type="InterPro" id="IPR042297">
    <property type="entry name" value="Antirestriction_sf"/>
</dbReference>
<reference evidence="10 11" key="1">
    <citation type="submission" date="2018-03" db="EMBL/GenBank/DDBJ databases">
        <title>Non-Typhoidal Salmonella genome sequencing and assembly.</title>
        <authorList>
            <person name="Matchawe C."/>
        </authorList>
    </citation>
    <scope>NUCLEOTIDE SEQUENCE [LARGE SCALE GENOMIC DNA]</scope>
    <source>
        <strain evidence="3 12">103bo</strain>
        <strain evidence="9 15">31eva</strain>
        <strain evidence="8 14">31evb</strain>
        <strain evidence="7 13">32eva</strain>
        <strain evidence="6 10">34ev</strain>
        <strain evidence="4 16">35deb</strain>
        <strain evidence="5 11">36ev</strain>
    </source>
</reference>
<comment type="similarity">
    <text evidence="1">Belongs to the antirestriction protein family.</text>
</comment>
<dbReference type="EMBL" id="PYKC01000022">
    <property type="protein sequence ID" value="TGC73287.1"/>
    <property type="molecule type" value="Genomic_DNA"/>
</dbReference>
<gene>
    <name evidence="3" type="ORF">C9E92_13785</name>
    <name evidence="4" type="ORF">C9E97_12520</name>
    <name evidence="5" type="ORF">C9E98_13065</name>
    <name evidence="6" type="ORF">C9F00_04500</name>
    <name evidence="8" type="ORF">C9F02_04725</name>
    <name evidence="7" type="ORF">C9F04_18255</name>
    <name evidence="9" type="ORF">C9F06_24170</name>
</gene>
<evidence type="ECO:0000256" key="2">
    <source>
        <dbReference type="SAM" id="MobiDB-lite"/>
    </source>
</evidence>
<dbReference type="InterPro" id="IPR004914">
    <property type="entry name" value="Antirestrict"/>
</dbReference>
<dbReference type="EMBL" id="PYKA01000091">
    <property type="protein sequence ID" value="TGC57894.1"/>
    <property type="molecule type" value="Genomic_DNA"/>
</dbReference>
<evidence type="ECO:0000313" key="9">
    <source>
        <dbReference type="EMBL" id="TGD01845.1"/>
    </source>
</evidence>
<dbReference type="Proteomes" id="UP000298226">
    <property type="component" value="Unassembled WGS sequence"/>
</dbReference>
<evidence type="ECO:0000313" key="16">
    <source>
        <dbReference type="Proteomes" id="UP000298237"/>
    </source>
</evidence>
<proteinExistence type="inferred from homology"/>
<name>A0A659N8D8_SALET</name>
<feature type="compositionally biased region" description="Low complexity" evidence="2">
    <location>
        <begin position="1"/>
        <end position="13"/>
    </location>
</feature>
<evidence type="ECO:0000313" key="4">
    <source>
        <dbReference type="EMBL" id="TGC57894.1"/>
    </source>
</evidence>
<evidence type="ECO:0000313" key="5">
    <source>
        <dbReference type="EMBL" id="TGC64050.1"/>
    </source>
</evidence>
<evidence type="ECO:0000313" key="14">
    <source>
        <dbReference type="Proteomes" id="UP000297846"/>
    </source>
</evidence>
<evidence type="ECO:0000313" key="13">
    <source>
        <dbReference type="Proteomes" id="UP000297749"/>
    </source>
</evidence>
<dbReference type="Proteomes" id="UP000297728">
    <property type="component" value="Unassembled WGS sequence"/>
</dbReference>
<dbReference type="Proteomes" id="UP000297558">
    <property type="component" value="Unassembled WGS sequence"/>
</dbReference>
<evidence type="ECO:0000313" key="8">
    <source>
        <dbReference type="EMBL" id="TGC88279.1"/>
    </source>
</evidence>
<sequence length="155" mass="17697">MQHTTTPEATTTPVRQPQPDRNTITASLVPDEERIAFWGRRFGHVRQWVFLEPQVFSWLDLWSTDYQGGVWDFHTLSNGGAFLTPPELESYTLFNEHNGNDAELSTEATGIAVCLMAWSHHACRTGCQAISEHYYRLRDYALAHPECSGIMRLID</sequence>
<protein>
    <recommendedName>
        <fullName evidence="17">Antirestriction protein</fullName>
    </recommendedName>
</protein>
<dbReference type="EMBL" id="PYJT01000185">
    <property type="protein sequence ID" value="TGC49792.1"/>
    <property type="molecule type" value="Genomic_DNA"/>
</dbReference>
<evidence type="ECO:0008006" key="17">
    <source>
        <dbReference type="Google" id="ProtNLM"/>
    </source>
</evidence>
<dbReference type="Pfam" id="PF03230">
    <property type="entry name" value="Antirestrict"/>
    <property type="match status" value="1"/>
</dbReference>
<dbReference type="EMBL" id="PYKF01000594">
    <property type="protein sequence ID" value="TGC80945.1"/>
    <property type="molecule type" value="Genomic_DNA"/>
</dbReference>
<accession>A0A659N8D8</accession>
<dbReference type="Proteomes" id="UP000297749">
    <property type="component" value="Unassembled WGS sequence"/>
</dbReference>
<evidence type="ECO:0000313" key="6">
    <source>
        <dbReference type="EMBL" id="TGC73287.1"/>
    </source>
</evidence>
<dbReference type="RefSeq" id="WP_135369462.1">
    <property type="nucleotide sequence ID" value="NZ_PYJT01000185.1"/>
</dbReference>
<organism evidence="3 12">
    <name type="scientific">Salmonella enterica subsp. enterica serovar Wilhelmsburg</name>
    <dbReference type="NCBI Taxonomy" id="1960126"/>
    <lineage>
        <taxon>Bacteria</taxon>
        <taxon>Pseudomonadati</taxon>
        <taxon>Pseudomonadota</taxon>
        <taxon>Gammaproteobacteria</taxon>
        <taxon>Enterobacterales</taxon>
        <taxon>Enterobacteriaceae</taxon>
        <taxon>Salmonella</taxon>
    </lineage>
</organism>